<reference evidence="5" key="1">
    <citation type="submission" date="2016-06" db="UniProtKB">
        <authorList>
            <consortium name="WormBaseParasite"/>
        </authorList>
    </citation>
    <scope>IDENTIFICATION</scope>
</reference>
<sequence>MSNRYRGRIDAFVTLHTYSQIWIHPYGHRKDTYPGDVQDLVQFNSQYTRHLLDSHRNFFVFKGNNSCLLNLEYLLEKLKDIKTTRANIVSFSHY</sequence>
<dbReference type="Gene3D" id="3.40.630.10">
    <property type="entry name" value="Zn peptidases"/>
    <property type="match status" value="1"/>
</dbReference>
<dbReference type="AlphaFoldDB" id="A0A183EVP9"/>
<evidence type="ECO:0000313" key="5">
    <source>
        <dbReference type="WBParaSite" id="GPUH_0002507001-mRNA-1"/>
    </source>
</evidence>
<dbReference type="SUPFAM" id="SSF53187">
    <property type="entry name" value="Zn-dependent exopeptidases"/>
    <property type="match status" value="1"/>
</dbReference>
<organism evidence="5">
    <name type="scientific">Gongylonema pulchrum</name>
    <dbReference type="NCBI Taxonomy" id="637853"/>
    <lineage>
        <taxon>Eukaryota</taxon>
        <taxon>Metazoa</taxon>
        <taxon>Ecdysozoa</taxon>
        <taxon>Nematoda</taxon>
        <taxon>Chromadorea</taxon>
        <taxon>Rhabditida</taxon>
        <taxon>Spirurina</taxon>
        <taxon>Spiruromorpha</taxon>
        <taxon>Spiruroidea</taxon>
        <taxon>Gongylonematidae</taxon>
        <taxon>Gongylonema</taxon>
    </lineage>
</organism>
<dbReference type="WBParaSite" id="GPUH_0002507001-mRNA-1">
    <property type="protein sequence ID" value="GPUH_0002507001-mRNA-1"/>
    <property type="gene ID" value="GPUH_0002507001"/>
</dbReference>
<dbReference type="EMBL" id="UYRT01103513">
    <property type="protein sequence ID" value="VDN43672.1"/>
    <property type="molecule type" value="Genomic_DNA"/>
</dbReference>
<dbReference type="InterPro" id="IPR000834">
    <property type="entry name" value="Peptidase_M14"/>
</dbReference>
<dbReference type="GO" id="GO:0008270">
    <property type="term" value="F:zinc ion binding"/>
    <property type="evidence" value="ECO:0007669"/>
    <property type="project" value="InterPro"/>
</dbReference>
<dbReference type="GO" id="GO:0004181">
    <property type="term" value="F:metallocarboxypeptidase activity"/>
    <property type="evidence" value="ECO:0007669"/>
    <property type="project" value="InterPro"/>
</dbReference>
<proteinExistence type="inferred from homology"/>
<evidence type="ECO:0000313" key="3">
    <source>
        <dbReference type="EMBL" id="VDN43672.1"/>
    </source>
</evidence>
<evidence type="ECO:0000256" key="1">
    <source>
        <dbReference type="ARBA" id="ARBA00005988"/>
    </source>
</evidence>
<protein>
    <submittedName>
        <fullName evidence="5">Peptidase_M14 domain-containing protein</fullName>
    </submittedName>
</protein>
<evidence type="ECO:0000259" key="2">
    <source>
        <dbReference type="Pfam" id="PF00246"/>
    </source>
</evidence>
<comment type="similarity">
    <text evidence="1">Belongs to the peptidase M14 family.</text>
</comment>
<dbReference type="Pfam" id="PF00246">
    <property type="entry name" value="Peptidase_M14"/>
    <property type="match status" value="1"/>
</dbReference>
<accession>A0A183EVP9</accession>
<dbReference type="Proteomes" id="UP000271098">
    <property type="component" value="Unassembled WGS sequence"/>
</dbReference>
<name>A0A183EVP9_9BILA</name>
<gene>
    <name evidence="3" type="ORF">GPUH_LOCUS25040</name>
</gene>
<keyword evidence="4" id="KW-1185">Reference proteome</keyword>
<evidence type="ECO:0000313" key="4">
    <source>
        <dbReference type="Proteomes" id="UP000271098"/>
    </source>
</evidence>
<dbReference type="GO" id="GO:0006508">
    <property type="term" value="P:proteolysis"/>
    <property type="evidence" value="ECO:0007669"/>
    <property type="project" value="InterPro"/>
</dbReference>
<feature type="domain" description="Peptidase M14" evidence="2">
    <location>
        <begin position="6"/>
        <end position="58"/>
    </location>
</feature>
<reference evidence="3 4" key="2">
    <citation type="submission" date="2018-11" db="EMBL/GenBank/DDBJ databases">
        <authorList>
            <consortium name="Pathogen Informatics"/>
        </authorList>
    </citation>
    <scope>NUCLEOTIDE SEQUENCE [LARGE SCALE GENOMIC DNA]</scope>
</reference>
<dbReference type="OrthoDB" id="3626597at2759"/>